<keyword evidence="2" id="KW-1185">Reference proteome</keyword>
<reference evidence="1" key="1">
    <citation type="submission" date="2018-11" db="EMBL/GenBank/DDBJ databases">
        <authorList>
            <consortium name="Pathogen Informatics"/>
        </authorList>
    </citation>
    <scope>NUCLEOTIDE SEQUENCE</scope>
</reference>
<evidence type="ECO:0000313" key="1">
    <source>
        <dbReference type="EMBL" id="VEL34482.1"/>
    </source>
</evidence>
<dbReference type="GO" id="GO:0035249">
    <property type="term" value="P:synaptic transmission, glutamatergic"/>
    <property type="evidence" value="ECO:0007669"/>
    <property type="project" value="TreeGrafter"/>
</dbReference>
<dbReference type="GO" id="GO:0016081">
    <property type="term" value="P:synaptic vesicle docking"/>
    <property type="evidence" value="ECO:0007669"/>
    <property type="project" value="TreeGrafter"/>
</dbReference>
<dbReference type="GO" id="GO:0005516">
    <property type="term" value="F:calmodulin binding"/>
    <property type="evidence" value="ECO:0007669"/>
    <property type="project" value="TreeGrafter"/>
</dbReference>
<gene>
    <name evidence="1" type="ORF">PXEA_LOCUS27922</name>
</gene>
<sequence length="67" mass="7046">MCTGVPATMSSLLANINAFYAHTSASSNQSASERFSASNFGVSCILATATSDYLWIKAELRAVALII</sequence>
<comment type="caution">
    <text evidence="1">The sequence shown here is derived from an EMBL/GenBank/DDBJ whole genome shotgun (WGS) entry which is preliminary data.</text>
</comment>
<dbReference type="GO" id="GO:0043195">
    <property type="term" value="C:terminal bouton"/>
    <property type="evidence" value="ECO:0007669"/>
    <property type="project" value="TreeGrafter"/>
</dbReference>
<dbReference type="InterPro" id="IPR027080">
    <property type="entry name" value="Unc-13"/>
</dbReference>
<dbReference type="OrthoDB" id="5831756at2759"/>
<dbReference type="PANTHER" id="PTHR10480:SF12">
    <property type="entry name" value="UNC-13, ISOFORM E"/>
    <property type="match status" value="1"/>
</dbReference>
<dbReference type="GO" id="GO:0061789">
    <property type="term" value="P:dense core granule priming"/>
    <property type="evidence" value="ECO:0007669"/>
    <property type="project" value="TreeGrafter"/>
</dbReference>
<dbReference type="GO" id="GO:0098831">
    <property type="term" value="C:presynaptic active zone cytoplasmic component"/>
    <property type="evidence" value="ECO:0007669"/>
    <property type="project" value="TreeGrafter"/>
</dbReference>
<proteinExistence type="predicted"/>
<evidence type="ECO:0000313" key="2">
    <source>
        <dbReference type="Proteomes" id="UP000784294"/>
    </source>
</evidence>
<dbReference type="GO" id="GO:0099525">
    <property type="term" value="P:presynaptic dense core vesicle exocytosis"/>
    <property type="evidence" value="ECO:0007669"/>
    <property type="project" value="TreeGrafter"/>
</dbReference>
<dbReference type="AlphaFoldDB" id="A0A3S5APA7"/>
<dbReference type="GO" id="GO:0019992">
    <property type="term" value="F:diacylglycerol binding"/>
    <property type="evidence" value="ECO:0007669"/>
    <property type="project" value="InterPro"/>
</dbReference>
<name>A0A3S5APA7_9PLAT</name>
<dbReference type="PANTHER" id="PTHR10480">
    <property type="entry name" value="PROTEIN UNC-13 HOMOLOG"/>
    <property type="match status" value="1"/>
</dbReference>
<dbReference type="GO" id="GO:0030672">
    <property type="term" value="C:synaptic vesicle membrane"/>
    <property type="evidence" value="ECO:0007669"/>
    <property type="project" value="TreeGrafter"/>
</dbReference>
<accession>A0A3S5APA7</accession>
<dbReference type="GO" id="GO:0017075">
    <property type="term" value="F:syntaxin-1 binding"/>
    <property type="evidence" value="ECO:0007669"/>
    <property type="project" value="TreeGrafter"/>
</dbReference>
<protein>
    <submittedName>
        <fullName evidence="1">Uncharacterized protein</fullName>
    </submittedName>
</protein>
<dbReference type="GO" id="GO:0016082">
    <property type="term" value="P:synaptic vesicle priming"/>
    <property type="evidence" value="ECO:0007669"/>
    <property type="project" value="TreeGrafter"/>
</dbReference>
<dbReference type="GO" id="GO:0042734">
    <property type="term" value="C:presynaptic membrane"/>
    <property type="evidence" value="ECO:0007669"/>
    <property type="project" value="TreeGrafter"/>
</dbReference>
<dbReference type="Proteomes" id="UP000784294">
    <property type="component" value="Unassembled WGS sequence"/>
</dbReference>
<dbReference type="GO" id="GO:0031594">
    <property type="term" value="C:neuromuscular junction"/>
    <property type="evidence" value="ECO:0007669"/>
    <property type="project" value="TreeGrafter"/>
</dbReference>
<organism evidence="1 2">
    <name type="scientific">Protopolystoma xenopodis</name>
    <dbReference type="NCBI Taxonomy" id="117903"/>
    <lineage>
        <taxon>Eukaryota</taxon>
        <taxon>Metazoa</taxon>
        <taxon>Spiralia</taxon>
        <taxon>Lophotrochozoa</taxon>
        <taxon>Platyhelminthes</taxon>
        <taxon>Monogenea</taxon>
        <taxon>Polyopisthocotylea</taxon>
        <taxon>Polystomatidea</taxon>
        <taxon>Polystomatidae</taxon>
        <taxon>Protopolystoma</taxon>
    </lineage>
</organism>
<dbReference type="EMBL" id="CAAALY010247751">
    <property type="protein sequence ID" value="VEL34482.1"/>
    <property type="molecule type" value="Genomic_DNA"/>
</dbReference>